<sequence>MIRVPGRQTQYYFDLVYRAAFVFSDSAPFCSSAWTRIIAFQGGLVLGYFLRVWENMTVYERILEEGLA</sequence>
<dbReference type="Proteomes" id="UP001321047">
    <property type="component" value="Unassembled WGS sequence"/>
</dbReference>
<accession>A0AAP2Z795</accession>
<dbReference type="AlphaFoldDB" id="A0AAP2Z795"/>
<evidence type="ECO:0000313" key="1">
    <source>
        <dbReference type="EMBL" id="MCU4750664.1"/>
    </source>
</evidence>
<gene>
    <name evidence="1" type="ORF">OB919_01495</name>
</gene>
<comment type="caution">
    <text evidence="1">The sequence shown here is derived from an EMBL/GenBank/DDBJ whole genome shotgun (WGS) entry which is preliminary data.</text>
</comment>
<protein>
    <submittedName>
        <fullName evidence="1">Uncharacterized protein</fullName>
    </submittedName>
</protein>
<reference evidence="1 2" key="1">
    <citation type="submission" date="2022-09" db="EMBL/GenBank/DDBJ databases">
        <title>Enrichment on poylsaccharides allowed isolation of novel metabolic and taxonomic groups of Haloarchaea.</title>
        <authorList>
            <person name="Sorokin D.Y."/>
            <person name="Elcheninov A.G."/>
            <person name="Khizhniak T.V."/>
            <person name="Kolganova T.V."/>
            <person name="Kublanov I.V."/>
        </authorList>
    </citation>
    <scope>NUCLEOTIDE SEQUENCE [LARGE SCALE GENOMIC DNA]</scope>
    <source>
        <strain evidence="1 2">AArc-curdl1</strain>
    </source>
</reference>
<evidence type="ECO:0000313" key="2">
    <source>
        <dbReference type="Proteomes" id="UP001321047"/>
    </source>
</evidence>
<keyword evidence="2" id="KW-1185">Reference proteome</keyword>
<dbReference type="RefSeq" id="WP_342805667.1">
    <property type="nucleotide sequence ID" value="NZ_JAOPJZ010000001.1"/>
</dbReference>
<name>A0AAP2Z795_9EURY</name>
<proteinExistence type="predicted"/>
<dbReference type="EMBL" id="JAOPJZ010000001">
    <property type="protein sequence ID" value="MCU4750664.1"/>
    <property type="molecule type" value="Genomic_DNA"/>
</dbReference>
<organism evidence="1 2">
    <name type="scientific">Natronosalvus hydrolyticus</name>
    <dbReference type="NCBI Taxonomy" id="2979988"/>
    <lineage>
        <taxon>Archaea</taxon>
        <taxon>Methanobacteriati</taxon>
        <taxon>Methanobacteriota</taxon>
        <taxon>Stenosarchaea group</taxon>
        <taxon>Halobacteria</taxon>
        <taxon>Halobacteriales</taxon>
        <taxon>Natrialbaceae</taxon>
        <taxon>Natronosalvus</taxon>
    </lineage>
</organism>